<feature type="compositionally biased region" description="Basic residues" evidence="1">
    <location>
        <begin position="1"/>
        <end position="15"/>
    </location>
</feature>
<evidence type="ECO:0000313" key="3">
    <source>
        <dbReference type="Proteomes" id="UP001497382"/>
    </source>
</evidence>
<keyword evidence="3" id="KW-1185">Reference proteome</keyword>
<proteinExistence type="predicted"/>
<sequence>MEARRQATRPHHALNNKHQDRPVLLRTNTESHSVGITSESLPP</sequence>
<dbReference type="AlphaFoldDB" id="A0AAV1Z963"/>
<feature type="region of interest" description="Disordered" evidence="1">
    <location>
        <begin position="1"/>
        <end position="43"/>
    </location>
</feature>
<gene>
    <name evidence="2" type="ORF">LARSCL_LOCUS4016</name>
</gene>
<evidence type="ECO:0000313" key="2">
    <source>
        <dbReference type="EMBL" id="CAL1268145.1"/>
    </source>
</evidence>
<feature type="compositionally biased region" description="Polar residues" evidence="1">
    <location>
        <begin position="26"/>
        <end position="43"/>
    </location>
</feature>
<evidence type="ECO:0000256" key="1">
    <source>
        <dbReference type="SAM" id="MobiDB-lite"/>
    </source>
</evidence>
<dbReference type="Proteomes" id="UP001497382">
    <property type="component" value="Unassembled WGS sequence"/>
</dbReference>
<name>A0AAV1Z963_9ARAC</name>
<accession>A0AAV1Z963</accession>
<dbReference type="EMBL" id="CAXIEN010000032">
    <property type="protein sequence ID" value="CAL1268145.1"/>
    <property type="molecule type" value="Genomic_DNA"/>
</dbReference>
<organism evidence="2 3">
    <name type="scientific">Larinioides sclopetarius</name>
    <dbReference type="NCBI Taxonomy" id="280406"/>
    <lineage>
        <taxon>Eukaryota</taxon>
        <taxon>Metazoa</taxon>
        <taxon>Ecdysozoa</taxon>
        <taxon>Arthropoda</taxon>
        <taxon>Chelicerata</taxon>
        <taxon>Arachnida</taxon>
        <taxon>Araneae</taxon>
        <taxon>Araneomorphae</taxon>
        <taxon>Entelegynae</taxon>
        <taxon>Araneoidea</taxon>
        <taxon>Araneidae</taxon>
        <taxon>Larinioides</taxon>
    </lineage>
</organism>
<reference evidence="2 3" key="1">
    <citation type="submission" date="2024-04" db="EMBL/GenBank/DDBJ databases">
        <authorList>
            <person name="Rising A."/>
            <person name="Reimegard J."/>
            <person name="Sonavane S."/>
            <person name="Akerstrom W."/>
            <person name="Nylinder S."/>
            <person name="Hedman E."/>
            <person name="Kallberg Y."/>
        </authorList>
    </citation>
    <scope>NUCLEOTIDE SEQUENCE [LARGE SCALE GENOMIC DNA]</scope>
</reference>
<comment type="caution">
    <text evidence="2">The sequence shown here is derived from an EMBL/GenBank/DDBJ whole genome shotgun (WGS) entry which is preliminary data.</text>
</comment>
<protein>
    <submittedName>
        <fullName evidence="2">Uncharacterized protein</fullName>
    </submittedName>
</protein>